<gene>
    <name evidence="1" type="ORF">QFC19_005304</name>
</gene>
<reference evidence="1" key="1">
    <citation type="submission" date="2023-04" db="EMBL/GenBank/DDBJ databases">
        <title>Draft Genome sequencing of Naganishia species isolated from polar environments using Oxford Nanopore Technology.</title>
        <authorList>
            <person name="Leo P."/>
            <person name="Venkateswaran K."/>
        </authorList>
    </citation>
    <scope>NUCLEOTIDE SEQUENCE</scope>
    <source>
        <strain evidence="1">MNA-CCFEE 5261</strain>
    </source>
</reference>
<dbReference type="EMBL" id="JASBWR010000059">
    <property type="protein sequence ID" value="KAJ9101334.1"/>
    <property type="molecule type" value="Genomic_DNA"/>
</dbReference>
<evidence type="ECO:0000313" key="2">
    <source>
        <dbReference type="Proteomes" id="UP001241377"/>
    </source>
</evidence>
<comment type="caution">
    <text evidence="1">The sequence shown here is derived from an EMBL/GenBank/DDBJ whole genome shotgun (WGS) entry which is preliminary data.</text>
</comment>
<sequence>MSVNIHRRRSGRALDRESHEGKQDTNLEPSEVNQNENNNRNSILRNSSEPVLESVTDQEVVEVLSDEGDSIEPLSMLSDHEDIEITGVNMVPQSRIFPSRIRHRRIRPHTRNVRLRRDQDTSSDDIQIVDERPVLPLAQFDDTEEFRRALMGRFGTLESPIGTFEGDFGRVVSVITGMNRWRRLADSGSTPRRHLRRRRPVRYTSEPQYELEFPFLEGPSSDEASAMERSIMERIDRENDRDLDGKLRQENKYNTKQLHAKQAIAANEHHGYTNDINSQTAFTCELCAVPLGTGIPEEFTPNPKYDANLERYSRLYRVQAPWFCSRQISPVDIDLSKRVFVAKCGHVYCGRCIKNIGNRPRQKRASKQLTIENPGLSCPRRCPAPECNLEFRGKRTFTELYF</sequence>
<name>A0ACC2VPG0_9TREE</name>
<organism evidence="1 2">
    <name type="scientific">Naganishia cerealis</name>
    <dbReference type="NCBI Taxonomy" id="610337"/>
    <lineage>
        <taxon>Eukaryota</taxon>
        <taxon>Fungi</taxon>
        <taxon>Dikarya</taxon>
        <taxon>Basidiomycota</taxon>
        <taxon>Agaricomycotina</taxon>
        <taxon>Tremellomycetes</taxon>
        <taxon>Filobasidiales</taxon>
        <taxon>Filobasidiaceae</taxon>
        <taxon>Naganishia</taxon>
    </lineage>
</organism>
<proteinExistence type="predicted"/>
<keyword evidence="2" id="KW-1185">Reference proteome</keyword>
<evidence type="ECO:0000313" key="1">
    <source>
        <dbReference type="EMBL" id="KAJ9101334.1"/>
    </source>
</evidence>
<accession>A0ACC2VPG0</accession>
<protein>
    <submittedName>
        <fullName evidence="1">Uncharacterized protein</fullName>
    </submittedName>
</protein>
<dbReference type="Proteomes" id="UP001241377">
    <property type="component" value="Unassembled WGS sequence"/>
</dbReference>